<dbReference type="RefSeq" id="XP_001024984.1">
    <property type="nucleotide sequence ID" value="XM_001024984.1"/>
</dbReference>
<proteinExistence type="predicted"/>
<protein>
    <recommendedName>
        <fullName evidence="2">SRCR domain-containing protein</fullName>
    </recommendedName>
</protein>
<dbReference type="GeneID" id="7845265"/>
<feature type="domain" description="SRCR" evidence="2">
    <location>
        <begin position="26"/>
        <end position="70"/>
    </location>
</feature>
<evidence type="ECO:0000256" key="1">
    <source>
        <dbReference type="SAM" id="MobiDB-lite"/>
    </source>
</evidence>
<dbReference type="AlphaFoldDB" id="I7LXJ1"/>
<dbReference type="InterPro" id="IPR001190">
    <property type="entry name" value="SRCR"/>
</dbReference>
<dbReference type="EMBL" id="GG662443">
    <property type="protein sequence ID" value="EAS04739.1"/>
    <property type="molecule type" value="Genomic_DNA"/>
</dbReference>
<evidence type="ECO:0000313" key="3">
    <source>
        <dbReference type="EMBL" id="EAS04739.1"/>
    </source>
</evidence>
<name>I7LXJ1_TETTS</name>
<keyword evidence="4" id="KW-1185">Reference proteome</keyword>
<sequence length="559" mass="65828">MSTVTKTNDSDIIAHPQSPILKEYNLKLSHRSVSCSNTVQILPEDANWNSACFSNSSQSSHSILNNQLSCENFRNVEYDICPILPSQNGNNQQSDITFKLQLSNLFMYVNEQTFENSLHISKASSHHSSFLIDEQPKFKLEEEENEKTIRETNNDLFLSQPGLKCTQVRKYQKNDIIQISFVQDAQLQANKQIFELQMQESFAQPQKDQQMNHYQKLSDSMNKINQPSENQFESSHLLQSSSKNYIQTKNFDDQQSSNQFTKRFGIKFENLFPHQEISSLKQKNFSNPQINLKNISEIESWVKLRIVNQVDLQNYNKKQIRRGGSNYYIFTFDQKLQRYFLARQVLDQQFVDLIHSNFDEITYSYLHSESITSGISPKIKQYMQIAVDKILDMSQKKCTGQTYEILQSQFNEQVQTFQLNEFLPVSQNERSIFMNENMHFFNPLFMANIYCEKSNEIIKKQIIPYHIVLEQSYFISTEPKQNGDHKKTNKSSSIIKLYSNSIKKNVSYRQYINHQYLEQSIAFQEKFYQIKTIWKRRGKNQKRKSKYHSDEEFSSFDTN</sequence>
<accession>I7LXJ1</accession>
<dbReference type="Proteomes" id="UP000009168">
    <property type="component" value="Unassembled WGS sequence"/>
</dbReference>
<gene>
    <name evidence="3" type="ORF">TTHERM_00242610</name>
</gene>
<reference evidence="4" key="1">
    <citation type="journal article" date="2006" name="PLoS Biol.">
        <title>Macronuclear genome sequence of the ciliate Tetrahymena thermophila, a model eukaryote.</title>
        <authorList>
            <person name="Eisen J.A."/>
            <person name="Coyne R.S."/>
            <person name="Wu M."/>
            <person name="Wu D."/>
            <person name="Thiagarajan M."/>
            <person name="Wortman J.R."/>
            <person name="Badger J.H."/>
            <person name="Ren Q."/>
            <person name="Amedeo P."/>
            <person name="Jones K.M."/>
            <person name="Tallon L.J."/>
            <person name="Delcher A.L."/>
            <person name="Salzberg S.L."/>
            <person name="Silva J.C."/>
            <person name="Haas B.J."/>
            <person name="Majoros W.H."/>
            <person name="Farzad M."/>
            <person name="Carlton J.M."/>
            <person name="Smith R.K. Jr."/>
            <person name="Garg J."/>
            <person name="Pearlman R.E."/>
            <person name="Karrer K.M."/>
            <person name="Sun L."/>
            <person name="Manning G."/>
            <person name="Elde N.C."/>
            <person name="Turkewitz A.P."/>
            <person name="Asai D.J."/>
            <person name="Wilkes D.E."/>
            <person name="Wang Y."/>
            <person name="Cai H."/>
            <person name="Collins K."/>
            <person name="Stewart B.A."/>
            <person name="Lee S.R."/>
            <person name="Wilamowska K."/>
            <person name="Weinberg Z."/>
            <person name="Ruzzo W.L."/>
            <person name="Wloga D."/>
            <person name="Gaertig J."/>
            <person name="Frankel J."/>
            <person name="Tsao C.-C."/>
            <person name="Gorovsky M.A."/>
            <person name="Keeling P.J."/>
            <person name="Waller R.F."/>
            <person name="Patron N.J."/>
            <person name="Cherry J.M."/>
            <person name="Stover N.A."/>
            <person name="Krieger C.J."/>
            <person name="del Toro C."/>
            <person name="Ryder H.F."/>
            <person name="Williamson S.C."/>
            <person name="Barbeau R.A."/>
            <person name="Hamilton E.P."/>
            <person name="Orias E."/>
        </authorList>
    </citation>
    <scope>NUCLEOTIDE SEQUENCE [LARGE SCALE GENOMIC DNA]</scope>
    <source>
        <strain evidence="4">SB210</strain>
    </source>
</reference>
<dbReference type="KEGG" id="tet:TTHERM_00242610"/>
<dbReference type="HOGENOM" id="CLU_487928_0_0_1"/>
<dbReference type="InParanoid" id="I7LXJ1"/>
<dbReference type="GO" id="GO:0016020">
    <property type="term" value="C:membrane"/>
    <property type="evidence" value="ECO:0007669"/>
    <property type="project" value="InterPro"/>
</dbReference>
<evidence type="ECO:0000259" key="2">
    <source>
        <dbReference type="PROSITE" id="PS50287"/>
    </source>
</evidence>
<organism evidence="3 4">
    <name type="scientific">Tetrahymena thermophila (strain SB210)</name>
    <dbReference type="NCBI Taxonomy" id="312017"/>
    <lineage>
        <taxon>Eukaryota</taxon>
        <taxon>Sar</taxon>
        <taxon>Alveolata</taxon>
        <taxon>Ciliophora</taxon>
        <taxon>Intramacronucleata</taxon>
        <taxon>Oligohymenophorea</taxon>
        <taxon>Hymenostomatida</taxon>
        <taxon>Tetrahymenina</taxon>
        <taxon>Tetrahymenidae</taxon>
        <taxon>Tetrahymena</taxon>
    </lineage>
</organism>
<evidence type="ECO:0000313" key="4">
    <source>
        <dbReference type="Proteomes" id="UP000009168"/>
    </source>
</evidence>
<dbReference type="PROSITE" id="PS50287">
    <property type="entry name" value="SRCR_2"/>
    <property type="match status" value="1"/>
</dbReference>
<feature type="region of interest" description="Disordered" evidence="1">
    <location>
        <begin position="539"/>
        <end position="559"/>
    </location>
</feature>